<gene>
    <name evidence="9" type="ORF">ABS764_00580</name>
</gene>
<evidence type="ECO:0000259" key="8">
    <source>
        <dbReference type="Pfam" id="PF01120"/>
    </source>
</evidence>
<keyword evidence="5" id="KW-0378">Hydrolase</keyword>
<dbReference type="EC" id="3.2.1.51" evidence="3"/>
<name>A0ABW8XNC2_9FLAO</name>
<dbReference type="PANTHER" id="PTHR10030">
    <property type="entry name" value="ALPHA-L-FUCOSIDASE"/>
    <property type="match status" value="1"/>
</dbReference>
<sequence>MTLKKYFISLLLIIPLLGSAQEDIYDPSKEYEYPTDPLVKDKLDKWQDLKFGVLLHWGVYTQAGIPESWVICGEPWPKRDTTLNYEEYKKWYWNLAKQFNPTKFNPEKWAEISKNGGMKYVVFTTKHHDGFNMFDTKQSDYKITNGPFKNNPKADVTKYIFDAYRKQGMMIGAYFSKPDWHSQDFWWDRFPTPSRNINYDIAKYPEKWQKFKNFTFNQIGEILGNYGNIDILWLDGGWIRPALKSELARTEWGLDKRGRSNYPNFNQEVDMPRIAKMAREKQPGIIIVDRTVHGPYENYRTPEQQIPKEQMSTPWETCITLTKAWSYRKPEEEKIKSSAWVIHTLAEIVAKGGNMLLSWGPTPEGEFPKGIEKPLQEVGNWLKVNGAAIYSTRITQNYNDGNTWFTQSKDGKTKYAIVCIKEGEAVPTSVQWKGNQPTKNGTIKLVSTAKNVNWKKEGNGVIVEIPKNFVGMKTEALVFALN</sequence>
<keyword evidence="6" id="KW-0326">Glycosidase</keyword>
<accession>A0ABW8XNC2</accession>
<feature type="signal peptide" evidence="7">
    <location>
        <begin position="1"/>
        <end position="20"/>
    </location>
</feature>
<proteinExistence type="inferred from homology"/>
<dbReference type="InterPro" id="IPR000933">
    <property type="entry name" value="Glyco_hydro_29"/>
</dbReference>
<comment type="similarity">
    <text evidence="2">Belongs to the glycosyl hydrolase 29 family.</text>
</comment>
<feature type="domain" description="Glycoside hydrolase family 29 N-terminal" evidence="8">
    <location>
        <begin position="26"/>
        <end position="386"/>
    </location>
</feature>
<evidence type="ECO:0000256" key="6">
    <source>
        <dbReference type="ARBA" id="ARBA00023295"/>
    </source>
</evidence>
<dbReference type="InterPro" id="IPR017853">
    <property type="entry name" value="GH"/>
</dbReference>
<evidence type="ECO:0000256" key="3">
    <source>
        <dbReference type="ARBA" id="ARBA00012662"/>
    </source>
</evidence>
<dbReference type="Proteomes" id="UP001629260">
    <property type="component" value="Unassembled WGS sequence"/>
</dbReference>
<dbReference type="InterPro" id="IPR016286">
    <property type="entry name" value="FUC_metazoa-typ"/>
</dbReference>
<comment type="function">
    <text evidence="1">Alpha-L-fucosidase is responsible for hydrolyzing the alpha-1,6-linked fucose joined to the reducing-end N-acetylglucosamine of the carbohydrate moieties of glycoproteins.</text>
</comment>
<keyword evidence="10" id="KW-1185">Reference proteome</keyword>
<dbReference type="SUPFAM" id="SSF51445">
    <property type="entry name" value="(Trans)glycosidases"/>
    <property type="match status" value="1"/>
</dbReference>
<protein>
    <recommendedName>
        <fullName evidence="3">alpha-L-fucosidase</fullName>
        <ecNumber evidence="3">3.2.1.51</ecNumber>
    </recommendedName>
</protein>
<dbReference type="InterPro" id="IPR057739">
    <property type="entry name" value="Glyco_hydro_29_N"/>
</dbReference>
<evidence type="ECO:0000313" key="10">
    <source>
        <dbReference type="Proteomes" id="UP001629260"/>
    </source>
</evidence>
<dbReference type="EMBL" id="JBELQA010000001">
    <property type="protein sequence ID" value="MFL9829333.1"/>
    <property type="molecule type" value="Genomic_DNA"/>
</dbReference>
<evidence type="ECO:0000313" key="9">
    <source>
        <dbReference type="EMBL" id="MFL9829333.1"/>
    </source>
</evidence>
<dbReference type="PIRSF" id="PIRSF001092">
    <property type="entry name" value="Alpha-L-fucosidase"/>
    <property type="match status" value="1"/>
</dbReference>
<evidence type="ECO:0000256" key="4">
    <source>
        <dbReference type="ARBA" id="ARBA00022729"/>
    </source>
</evidence>
<dbReference type="SMART" id="SM00812">
    <property type="entry name" value="Alpha_L_fucos"/>
    <property type="match status" value="1"/>
</dbReference>
<dbReference type="RefSeq" id="WP_408078893.1">
    <property type="nucleotide sequence ID" value="NZ_JBELQA010000001.1"/>
</dbReference>
<dbReference type="Gene3D" id="3.20.20.80">
    <property type="entry name" value="Glycosidases"/>
    <property type="match status" value="1"/>
</dbReference>
<evidence type="ECO:0000256" key="5">
    <source>
        <dbReference type="ARBA" id="ARBA00022801"/>
    </source>
</evidence>
<keyword evidence="4 7" id="KW-0732">Signal</keyword>
<evidence type="ECO:0000256" key="1">
    <source>
        <dbReference type="ARBA" id="ARBA00004071"/>
    </source>
</evidence>
<comment type="caution">
    <text evidence="9">The sequence shown here is derived from an EMBL/GenBank/DDBJ whole genome shotgun (WGS) entry which is preliminary data.</text>
</comment>
<reference evidence="9 10" key="1">
    <citation type="submission" date="2024-06" db="EMBL/GenBank/DDBJ databases">
        <authorList>
            <person name="Kaempfer P."/>
            <person name="Viver T."/>
        </authorList>
    </citation>
    <scope>NUCLEOTIDE SEQUENCE [LARGE SCALE GENOMIC DNA]</scope>
    <source>
        <strain evidence="9 10">ST-87</strain>
    </source>
</reference>
<evidence type="ECO:0000256" key="7">
    <source>
        <dbReference type="SAM" id="SignalP"/>
    </source>
</evidence>
<organism evidence="9 10">
    <name type="scientific">Flavobacterium plantiphilum</name>
    <dbReference type="NCBI Taxonomy" id="3163297"/>
    <lineage>
        <taxon>Bacteria</taxon>
        <taxon>Pseudomonadati</taxon>
        <taxon>Bacteroidota</taxon>
        <taxon>Flavobacteriia</taxon>
        <taxon>Flavobacteriales</taxon>
        <taxon>Flavobacteriaceae</taxon>
        <taxon>Flavobacterium</taxon>
    </lineage>
</organism>
<evidence type="ECO:0000256" key="2">
    <source>
        <dbReference type="ARBA" id="ARBA00007951"/>
    </source>
</evidence>
<dbReference type="PANTHER" id="PTHR10030:SF37">
    <property type="entry name" value="ALPHA-L-FUCOSIDASE-RELATED"/>
    <property type="match status" value="1"/>
</dbReference>
<feature type="chain" id="PRO_5046363478" description="alpha-L-fucosidase" evidence="7">
    <location>
        <begin position="21"/>
        <end position="482"/>
    </location>
</feature>
<dbReference type="Pfam" id="PF01120">
    <property type="entry name" value="Alpha_L_fucos"/>
    <property type="match status" value="1"/>
</dbReference>